<dbReference type="EMBL" id="LJIJ01000666">
    <property type="protein sequence ID" value="ODM95483.1"/>
    <property type="molecule type" value="Genomic_DNA"/>
</dbReference>
<dbReference type="AlphaFoldDB" id="A0A1D2MR11"/>
<evidence type="ECO:0000256" key="1">
    <source>
        <dbReference type="SAM" id="Phobius"/>
    </source>
</evidence>
<proteinExistence type="predicted"/>
<keyword evidence="1" id="KW-1133">Transmembrane helix</keyword>
<keyword evidence="3" id="KW-1185">Reference proteome</keyword>
<gene>
    <name evidence="2" type="ORF">Ocin01_11205</name>
</gene>
<reference evidence="2 3" key="1">
    <citation type="journal article" date="2016" name="Genome Biol. Evol.">
        <title>Gene Family Evolution Reflects Adaptation to Soil Environmental Stressors in the Genome of the Collembolan Orchesella cincta.</title>
        <authorList>
            <person name="Faddeeva-Vakhrusheva A."/>
            <person name="Derks M.F."/>
            <person name="Anvar S.Y."/>
            <person name="Agamennone V."/>
            <person name="Suring W."/>
            <person name="Smit S."/>
            <person name="van Straalen N.M."/>
            <person name="Roelofs D."/>
        </authorList>
    </citation>
    <scope>NUCLEOTIDE SEQUENCE [LARGE SCALE GENOMIC DNA]</scope>
    <source>
        <tissue evidence="2">Mixed pool</tissue>
    </source>
</reference>
<comment type="caution">
    <text evidence="2">The sequence shown here is derived from an EMBL/GenBank/DDBJ whole genome shotgun (WGS) entry which is preliminary data.</text>
</comment>
<accession>A0A1D2MR11</accession>
<sequence length="229" mass="26621">MGKKLRKSRDPYPIYVQVPSPPKKQKWSITGDFLVDVVLLAGIIDMFIGFSLFYFAYLMLDGFDTMEDMLSTTTSLVATVAETTALKNQLEDMKRAELYGAATTCETPTMDTIDIVSGVYYVGLMIRLFVALVAFVSITFISSVLFLFIGIYQKRYMYCEIWIFFNRIFLATCVTLLIAGMYTNLFEMEVYCMVFFSYMFYRLSVEFGIRYFQRKTTEWNDLLGYCRNF</sequence>
<evidence type="ECO:0000313" key="2">
    <source>
        <dbReference type="EMBL" id="ODM95483.1"/>
    </source>
</evidence>
<feature type="transmembrane region" description="Helical" evidence="1">
    <location>
        <begin position="124"/>
        <end position="149"/>
    </location>
</feature>
<name>A0A1D2MR11_ORCCI</name>
<keyword evidence="1" id="KW-0812">Transmembrane</keyword>
<organism evidence="2 3">
    <name type="scientific">Orchesella cincta</name>
    <name type="common">Springtail</name>
    <name type="synonym">Podura cincta</name>
    <dbReference type="NCBI Taxonomy" id="48709"/>
    <lineage>
        <taxon>Eukaryota</taxon>
        <taxon>Metazoa</taxon>
        <taxon>Ecdysozoa</taxon>
        <taxon>Arthropoda</taxon>
        <taxon>Hexapoda</taxon>
        <taxon>Collembola</taxon>
        <taxon>Entomobryomorpha</taxon>
        <taxon>Entomobryoidea</taxon>
        <taxon>Orchesellidae</taxon>
        <taxon>Orchesellinae</taxon>
        <taxon>Orchesella</taxon>
    </lineage>
</organism>
<protein>
    <submittedName>
        <fullName evidence="2">Uncharacterized protein</fullName>
    </submittedName>
</protein>
<evidence type="ECO:0000313" key="3">
    <source>
        <dbReference type="Proteomes" id="UP000094527"/>
    </source>
</evidence>
<feature type="transmembrane region" description="Helical" evidence="1">
    <location>
        <begin position="188"/>
        <end position="205"/>
    </location>
</feature>
<feature type="transmembrane region" description="Helical" evidence="1">
    <location>
        <begin position="33"/>
        <end position="60"/>
    </location>
</feature>
<feature type="transmembrane region" description="Helical" evidence="1">
    <location>
        <begin position="161"/>
        <end position="182"/>
    </location>
</feature>
<keyword evidence="1" id="KW-0472">Membrane</keyword>
<dbReference type="Proteomes" id="UP000094527">
    <property type="component" value="Unassembled WGS sequence"/>
</dbReference>